<proteinExistence type="predicted"/>
<dbReference type="SUPFAM" id="SSF51110">
    <property type="entry name" value="alpha-D-mannose-specific plant lectins"/>
    <property type="match status" value="1"/>
</dbReference>
<reference evidence="3 4" key="1">
    <citation type="journal article" date="2014" name="Genome Biol.">
        <title>Transcriptome and methylome profiling reveals relics of genome dominance in the mesopolyploid Brassica oleracea.</title>
        <authorList>
            <person name="Parkin I.A."/>
            <person name="Koh C."/>
            <person name="Tang H."/>
            <person name="Robinson S.J."/>
            <person name="Kagale S."/>
            <person name="Clarke W.E."/>
            <person name="Town C.D."/>
            <person name="Nixon J."/>
            <person name="Krishnakumar V."/>
            <person name="Bidwell S.L."/>
            <person name="Denoeud F."/>
            <person name="Belcram H."/>
            <person name="Links M.G."/>
            <person name="Just J."/>
            <person name="Clarke C."/>
            <person name="Bender T."/>
            <person name="Huebert T."/>
            <person name="Mason A.S."/>
            <person name="Pires J.C."/>
            <person name="Barker G."/>
            <person name="Moore J."/>
            <person name="Walley P.G."/>
            <person name="Manoli S."/>
            <person name="Batley J."/>
            <person name="Edwards D."/>
            <person name="Nelson M.N."/>
            <person name="Wang X."/>
            <person name="Paterson A.H."/>
            <person name="King G."/>
            <person name="Bancroft I."/>
            <person name="Chalhoub B."/>
            <person name="Sharpe A.G."/>
        </authorList>
    </citation>
    <scope>NUCLEOTIDE SEQUENCE</scope>
    <source>
        <strain evidence="3 4">cv. TO1000</strain>
    </source>
</reference>
<keyword evidence="4" id="KW-1185">Reference proteome</keyword>
<dbReference type="Gramene" id="Bo8g066890.1">
    <property type="protein sequence ID" value="Bo8g066890.1"/>
    <property type="gene ID" value="Bo8g066890"/>
</dbReference>
<name>A0A0D3DPX5_BRAOL</name>
<dbReference type="InterPro" id="IPR036426">
    <property type="entry name" value="Bulb-type_lectin_dom_sf"/>
</dbReference>
<evidence type="ECO:0008006" key="5">
    <source>
        <dbReference type="Google" id="ProtNLM"/>
    </source>
</evidence>
<reference evidence="3" key="2">
    <citation type="submission" date="2015-03" db="UniProtKB">
        <authorList>
            <consortium name="EnsemblPlants"/>
        </authorList>
    </citation>
    <scope>IDENTIFICATION</scope>
</reference>
<evidence type="ECO:0000313" key="3">
    <source>
        <dbReference type="EnsemblPlants" id="Bo8g066890.1"/>
    </source>
</evidence>
<evidence type="ECO:0000256" key="2">
    <source>
        <dbReference type="ARBA" id="ARBA00023157"/>
    </source>
</evidence>
<keyword evidence="1" id="KW-0732">Signal</keyword>
<sequence length="200" mass="22188">MHTLAIGMGTGSPDSIIRWVWQANPQHPVHEEASLSFGPEGNLVLSQPDVSLDRLNKLVSRDNGSYTLTLEPNRLVLSHLIPRSSNNRTVVYYVIEGPSFSLGLGVMPRKVSSDLTLMETLGSTTLLTSRLGGVDHFMTKYDVGLAVGERKCRGLCSVDCRCLGYFYDKSRFNCWISYELGTLVKVSDSKKVAYIKTRNV</sequence>
<dbReference type="Proteomes" id="UP000032141">
    <property type="component" value="Chromosome C8"/>
</dbReference>
<dbReference type="EnsemblPlants" id="Bo8g066890.1">
    <property type="protein sequence ID" value="Bo8g066890.1"/>
    <property type="gene ID" value="Bo8g066890"/>
</dbReference>
<dbReference type="HOGENOM" id="CLU_1367915_0_0_1"/>
<evidence type="ECO:0000313" key="4">
    <source>
        <dbReference type="Proteomes" id="UP000032141"/>
    </source>
</evidence>
<evidence type="ECO:0000256" key="1">
    <source>
        <dbReference type="ARBA" id="ARBA00022729"/>
    </source>
</evidence>
<dbReference type="AlphaFoldDB" id="A0A0D3DPX5"/>
<dbReference type="STRING" id="109376.A0A0D3DPX5"/>
<organism evidence="3 4">
    <name type="scientific">Brassica oleracea var. oleracea</name>
    <dbReference type="NCBI Taxonomy" id="109376"/>
    <lineage>
        <taxon>Eukaryota</taxon>
        <taxon>Viridiplantae</taxon>
        <taxon>Streptophyta</taxon>
        <taxon>Embryophyta</taxon>
        <taxon>Tracheophyta</taxon>
        <taxon>Spermatophyta</taxon>
        <taxon>Magnoliopsida</taxon>
        <taxon>eudicotyledons</taxon>
        <taxon>Gunneridae</taxon>
        <taxon>Pentapetalae</taxon>
        <taxon>rosids</taxon>
        <taxon>malvids</taxon>
        <taxon>Brassicales</taxon>
        <taxon>Brassicaceae</taxon>
        <taxon>Brassiceae</taxon>
        <taxon>Brassica</taxon>
    </lineage>
</organism>
<accession>A0A0D3DPX5</accession>
<protein>
    <recommendedName>
        <fullName evidence="5">Apple domain-containing protein</fullName>
    </recommendedName>
</protein>
<keyword evidence="2" id="KW-1015">Disulfide bond</keyword>